<reference evidence="13 14" key="1">
    <citation type="submission" date="2013-11" db="EMBL/GenBank/DDBJ databases">
        <title>Single cell genomics of uncultured Tannerella BU063 (oral taxon 286).</title>
        <authorList>
            <person name="Beall C.J."/>
            <person name="Campbell A.G."/>
            <person name="Griffen A.L."/>
            <person name="Podar M."/>
            <person name="Leys E.J."/>
        </authorList>
    </citation>
    <scope>NUCLEOTIDE SEQUENCE [LARGE SCALE GENOMIC DNA]</scope>
    <source>
        <strain evidence="13">Cell 2</strain>
    </source>
</reference>
<keyword evidence="5" id="KW-0808">Transferase</keyword>
<evidence type="ECO:0000256" key="1">
    <source>
        <dbReference type="ARBA" id="ARBA00004496"/>
    </source>
</evidence>
<evidence type="ECO:0000259" key="12">
    <source>
        <dbReference type="PROSITE" id="PS51163"/>
    </source>
</evidence>
<dbReference type="Proteomes" id="UP000018837">
    <property type="component" value="Unassembled WGS sequence"/>
</dbReference>
<keyword evidence="7" id="KW-0548">Nucleotidyltransferase</keyword>
<comment type="catalytic activity">
    <reaction evidence="11">
        <text>L-threonine + hydrogencarbonate + ATP = L-threonylcarbamoyladenylate + diphosphate + H2O</text>
        <dbReference type="Rhea" id="RHEA:36407"/>
        <dbReference type="ChEBI" id="CHEBI:15377"/>
        <dbReference type="ChEBI" id="CHEBI:17544"/>
        <dbReference type="ChEBI" id="CHEBI:30616"/>
        <dbReference type="ChEBI" id="CHEBI:33019"/>
        <dbReference type="ChEBI" id="CHEBI:57926"/>
        <dbReference type="ChEBI" id="CHEBI:73682"/>
        <dbReference type="EC" id="2.7.7.87"/>
    </reaction>
</comment>
<dbReference type="AlphaFoldDB" id="W2C7K0"/>
<evidence type="ECO:0000256" key="8">
    <source>
        <dbReference type="ARBA" id="ARBA00022741"/>
    </source>
</evidence>
<evidence type="ECO:0000256" key="9">
    <source>
        <dbReference type="ARBA" id="ARBA00022840"/>
    </source>
</evidence>
<accession>W2C7K0</accession>
<keyword evidence="6" id="KW-0819">tRNA processing</keyword>
<feature type="domain" description="YrdC-like" evidence="12">
    <location>
        <begin position="11"/>
        <end position="196"/>
    </location>
</feature>
<dbReference type="Pfam" id="PF01300">
    <property type="entry name" value="Sua5_yciO_yrdC"/>
    <property type="match status" value="1"/>
</dbReference>
<dbReference type="PATRIC" id="fig|1411148.3.peg.571"/>
<name>W2C7K0_9BACT</name>
<keyword evidence="8" id="KW-0547">Nucleotide-binding</keyword>
<gene>
    <name evidence="13" type="ORF">N425_04175</name>
</gene>
<dbReference type="GO" id="GO:0061710">
    <property type="term" value="F:L-threonylcarbamoyladenylate synthase"/>
    <property type="evidence" value="ECO:0007669"/>
    <property type="project" value="UniProtKB-EC"/>
</dbReference>
<dbReference type="PROSITE" id="PS51163">
    <property type="entry name" value="YRDC"/>
    <property type="match status" value="1"/>
</dbReference>
<evidence type="ECO:0000256" key="2">
    <source>
        <dbReference type="ARBA" id="ARBA00007663"/>
    </source>
</evidence>
<evidence type="ECO:0000256" key="6">
    <source>
        <dbReference type="ARBA" id="ARBA00022694"/>
    </source>
</evidence>
<dbReference type="InterPro" id="IPR017945">
    <property type="entry name" value="DHBP_synth_RibB-like_a/b_dom"/>
</dbReference>
<sequence>MHSINDNELLQADLTACVRTLREGGLILYPTDTIWGIGCDATSDEAVRRVYALKQRADHKAMLTLADSPGRVMGYVDAIPDIAWDLIELSERPLTIIYPHGRNLAPSLLGPDGSVGIRVTRERFSHALCERFRRPIVSTSANLSGQAAPGCYDEVCQEIIRGVDYVVHYRRTDRSTARPSGIIRLGADGTIQVIRE</sequence>
<dbReference type="InterPro" id="IPR006070">
    <property type="entry name" value="Sua5-like_dom"/>
</dbReference>
<dbReference type="SUPFAM" id="SSF55821">
    <property type="entry name" value="YrdC/RibB"/>
    <property type="match status" value="1"/>
</dbReference>
<dbReference type="EMBL" id="AYUF01000350">
    <property type="protein sequence ID" value="ETK02451.1"/>
    <property type="molecule type" value="Genomic_DNA"/>
</dbReference>
<keyword evidence="4" id="KW-0963">Cytoplasm</keyword>
<evidence type="ECO:0000256" key="4">
    <source>
        <dbReference type="ARBA" id="ARBA00022490"/>
    </source>
</evidence>
<proteinExistence type="inferred from homology"/>
<dbReference type="GO" id="GO:0006450">
    <property type="term" value="P:regulation of translational fidelity"/>
    <property type="evidence" value="ECO:0007669"/>
    <property type="project" value="TreeGrafter"/>
</dbReference>
<dbReference type="GO" id="GO:0005524">
    <property type="term" value="F:ATP binding"/>
    <property type="evidence" value="ECO:0007669"/>
    <property type="project" value="UniProtKB-KW"/>
</dbReference>
<dbReference type="Gene3D" id="3.90.870.10">
    <property type="entry name" value="DHBP synthase"/>
    <property type="match status" value="1"/>
</dbReference>
<comment type="similarity">
    <text evidence="2">Belongs to the SUA5 family.</text>
</comment>
<dbReference type="GO" id="GO:0005737">
    <property type="term" value="C:cytoplasm"/>
    <property type="evidence" value="ECO:0007669"/>
    <property type="project" value="UniProtKB-SubCell"/>
</dbReference>
<dbReference type="GO" id="GO:0000049">
    <property type="term" value="F:tRNA binding"/>
    <property type="evidence" value="ECO:0007669"/>
    <property type="project" value="TreeGrafter"/>
</dbReference>
<dbReference type="InterPro" id="IPR050156">
    <property type="entry name" value="TC-AMP_synthase_SUA5"/>
</dbReference>
<dbReference type="EC" id="2.7.7.87" evidence="3"/>
<keyword evidence="9" id="KW-0067">ATP-binding</keyword>
<evidence type="ECO:0000256" key="7">
    <source>
        <dbReference type="ARBA" id="ARBA00022695"/>
    </source>
</evidence>
<comment type="caution">
    <text evidence="13">The sequence shown here is derived from an EMBL/GenBank/DDBJ whole genome shotgun (WGS) entry which is preliminary data.</text>
</comment>
<dbReference type="GO" id="GO:0003725">
    <property type="term" value="F:double-stranded RNA binding"/>
    <property type="evidence" value="ECO:0007669"/>
    <property type="project" value="InterPro"/>
</dbReference>
<evidence type="ECO:0000256" key="3">
    <source>
        <dbReference type="ARBA" id="ARBA00012584"/>
    </source>
</evidence>
<protein>
    <recommendedName>
        <fullName evidence="10">L-threonylcarbamoyladenylate synthase</fullName>
        <ecNumber evidence="3">2.7.7.87</ecNumber>
    </recommendedName>
    <alternativeName>
        <fullName evidence="10">L-threonylcarbamoyladenylate synthase</fullName>
    </alternativeName>
</protein>
<dbReference type="PANTHER" id="PTHR17490:SF16">
    <property type="entry name" value="THREONYLCARBAMOYL-AMP SYNTHASE"/>
    <property type="match status" value="1"/>
</dbReference>
<evidence type="ECO:0000256" key="5">
    <source>
        <dbReference type="ARBA" id="ARBA00022679"/>
    </source>
</evidence>
<evidence type="ECO:0000313" key="13">
    <source>
        <dbReference type="EMBL" id="ETK02451.1"/>
    </source>
</evidence>
<dbReference type="GO" id="GO:0008033">
    <property type="term" value="P:tRNA processing"/>
    <property type="evidence" value="ECO:0007669"/>
    <property type="project" value="UniProtKB-KW"/>
</dbReference>
<evidence type="ECO:0000256" key="10">
    <source>
        <dbReference type="ARBA" id="ARBA00029774"/>
    </source>
</evidence>
<evidence type="ECO:0000313" key="14">
    <source>
        <dbReference type="Proteomes" id="UP000018837"/>
    </source>
</evidence>
<organism evidence="13 14">
    <name type="scientific">Tannerella sp. oral taxon BU063 isolate Cell 2</name>
    <dbReference type="NCBI Taxonomy" id="1411148"/>
    <lineage>
        <taxon>Bacteria</taxon>
        <taxon>Pseudomonadati</taxon>
        <taxon>Bacteroidota</taxon>
        <taxon>Bacteroidia</taxon>
        <taxon>Bacteroidales</taxon>
        <taxon>Tannerellaceae</taxon>
        <taxon>Tannerella</taxon>
    </lineage>
</organism>
<comment type="subcellular location">
    <subcellularLocation>
        <location evidence="1">Cytoplasm</location>
    </subcellularLocation>
</comment>
<dbReference type="PANTHER" id="PTHR17490">
    <property type="entry name" value="SUA5"/>
    <property type="match status" value="1"/>
</dbReference>
<evidence type="ECO:0000256" key="11">
    <source>
        <dbReference type="ARBA" id="ARBA00048366"/>
    </source>
</evidence>